<sequence>MAYSEFGLKRKEYPTSSKEGCLPCPSIKGKKVPSVSYAYYQLLARAPGGYMKARDVKRLALEWIPEMVCYKKQTFRRALSATQVRRRDMFYYRADLDQWRLKRVGEADRVKGAGGAPPRTRPAPAPAPAPAPLLSPTPEVEMKMETEEPEVQPTMPPSPSPALAPTPTVTPEPRRTGISIAEICSPPTAPIHQDSASSSDPEVVNGANTLVSMSQAPKKRTPLPNGRPALRRENKELAKKHKYAKEVVSYDLLPPGLGPMEDDIVDPGGLVGLVGRMRQRIDRDARQ</sequence>
<gene>
    <name evidence="2" type="ORF">G7Y89_g13745</name>
</gene>
<feature type="region of interest" description="Disordered" evidence="1">
    <location>
        <begin position="185"/>
        <end position="204"/>
    </location>
</feature>
<keyword evidence="3" id="KW-1185">Reference proteome</keyword>
<proteinExistence type="predicted"/>
<reference evidence="2 3" key="1">
    <citation type="submission" date="2020-03" db="EMBL/GenBank/DDBJ databases">
        <title>Draft Genome Sequence of Cudoniella acicularis.</title>
        <authorList>
            <person name="Buettner E."/>
            <person name="Kellner H."/>
        </authorList>
    </citation>
    <scope>NUCLEOTIDE SEQUENCE [LARGE SCALE GENOMIC DNA]</scope>
    <source>
        <strain evidence="2 3">DSM 108380</strain>
    </source>
</reference>
<feature type="compositionally biased region" description="Polar residues" evidence="1">
    <location>
        <begin position="194"/>
        <end position="204"/>
    </location>
</feature>
<name>A0A8H4R6B5_9HELO</name>
<evidence type="ECO:0000313" key="3">
    <source>
        <dbReference type="Proteomes" id="UP000566819"/>
    </source>
</evidence>
<dbReference type="EMBL" id="JAAMPI010001660">
    <property type="protein sequence ID" value="KAF4624424.1"/>
    <property type="molecule type" value="Genomic_DNA"/>
</dbReference>
<evidence type="ECO:0000313" key="2">
    <source>
        <dbReference type="EMBL" id="KAF4624424.1"/>
    </source>
</evidence>
<feature type="compositionally biased region" description="Pro residues" evidence="1">
    <location>
        <begin position="119"/>
        <end position="135"/>
    </location>
</feature>
<feature type="compositionally biased region" description="Pro residues" evidence="1">
    <location>
        <begin position="154"/>
        <end position="170"/>
    </location>
</feature>
<protein>
    <submittedName>
        <fullName evidence="2">Uncharacterized protein</fullName>
    </submittedName>
</protein>
<organism evidence="2 3">
    <name type="scientific">Cudoniella acicularis</name>
    <dbReference type="NCBI Taxonomy" id="354080"/>
    <lineage>
        <taxon>Eukaryota</taxon>
        <taxon>Fungi</taxon>
        <taxon>Dikarya</taxon>
        <taxon>Ascomycota</taxon>
        <taxon>Pezizomycotina</taxon>
        <taxon>Leotiomycetes</taxon>
        <taxon>Helotiales</taxon>
        <taxon>Tricladiaceae</taxon>
        <taxon>Cudoniella</taxon>
    </lineage>
</organism>
<comment type="caution">
    <text evidence="2">The sequence shown here is derived from an EMBL/GenBank/DDBJ whole genome shotgun (WGS) entry which is preliminary data.</text>
</comment>
<feature type="region of interest" description="Disordered" evidence="1">
    <location>
        <begin position="109"/>
        <end position="172"/>
    </location>
</feature>
<accession>A0A8H4R6B5</accession>
<feature type="region of interest" description="Disordered" evidence="1">
    <location>
        <begin position="210"/>
        <end position="229"/>
    </location>
</feature>
<evidence type="ECO:0000256" key="1">
    <source>
        <dbReference type="SAM" id="MobiDB-lite"/>
    </source>
</evidence>
<dbReference type="AlphaFoldDB" id="A0A8H4R6B5"/>
<dbReference type="Proteomes" id="UP000566819">
    <property type="component" value="Unassembled WGS sequence"/>
</dbReference>